<feature type="domain" description="Endonuclease/exonuclease/phosphatase" evidence="1">
    <location>
        <begin position="7"/>
        <end position="230"/>
    </location>
</feature>
<evidence type="ECO:0000313" key="2">
    <source>
        <dbReference type="EMBL" id="GAA0603449.1"/>
    </source>
</evidence>
<keyword evidence="3" id="KW-1185">Reference proteome</keyword>
<keyword evidence="2" id="KW-0540">Nuclease</keyword>
<proteinExistence type="predicted"/>
<name>A0ABN1G477_9BACI</name>
<sequence>MKKLSILTWNLRQGGKKASKQIVASLTRHQANVMVLTEFKNNQTGTFILSELRDAGWDYIQTSNPPHKEHGVAIISSFQLMEQKPPFSGKYGAHRWNEVYIPSLHLYLLGVHVPNVNETYDKTFHWEQIMKYADRRTSDRCVIIGDFNTALLNERSAAPLKYSSYITALLDNGWADAWRLCNRNSTDYTWFSHKHNGYRLDYIFLSPPLKRTPSICDISHHERRQNYSDHAVLIAELVKI</sequence>
<dbReference type="GO" id="GO:0004519">
    <property type="term" value="F:endonuclease activity"/>
    <property type="evidence" value="ECO:0007669"/>
    <property type="project" value="UniProtKB-KW"/>
</dbReference>
<dbReference type="Proteomes" id="UP001500866">
    <property type="component" value="Unassembled WGS sequence"/>
</dbReference>
<dbReference type="Pfam" id="PF03372">
    <property type="entry name" value="Exo_endo_phos"/>
    <property type="match status" value="1"/>
</dbReference>
<dbReference type="InterPro" id="IPR037493">
    <property type="entry name" value="ExoIII-like"/>
</dbReference>
<reference evidence="2 3" key="1">
    <citation type="journal article" date="2019" name="Int. J. Syst. Evol. Microbiol.">
        <title>The Global Catalogue of Microorganisms (GCM) 10K type strain sequencing project: providing services to taxonomists for standard genome sequencing and annotation.</title>
        <authorList>
            <consortium name="The Broad Institute Genomics Platform"/>
            <consortium name="The Broad Institute Genome Sequencing Center for Infectious Disease"/>
            <person name="Wu L."/>
            <person name="Ma J."/>
        </authorList>
    </citation>
    <scope>NUCLEOTIDE SEQUENCE [LARGE SCALE GENOMIC DNA]</scope>
    <source>
        <strain evidence="2 3">JCM 15395</strain>
    </source>
</reference>
<evidence type="ECO:0000313" key="3">
    <source>
        <dbReference type="Proteomes" id="UP001500866"/>
    </source>
</evidence>
<dbReference type="PANTHER" id="PTHR43250">
    <property type="entry name" value="EXODEOXYRIBONUCLEASE III"/>
    <property type="match status" value="1"/>
</dbReference>
<gene>
    <name evidence="2" type="ORF">GCM10009001_20570</name>
</gene>
<dbReference type="EMBL" id="BAAADS010000015">
    <property type="protein sequence ID" value="GAA0603449.1"/>
    <property type="molecule type" value="Genomic_DNA"/>
</dbReference>
<dbReference type="InterPro" id="IPR036691">
    <property type="entry name" value="Endo/exonu/phosph_ase_sf"/>
</dbReference>
<dbReference type="RefSeq" id="WP_343812722.1">
    <property type="nucleotide sequence ID" value="NZ_BAAADS010000015.1"/>
</dbReference>
<organism evidence="2 3">
    <name type="scientific">Virgibacillus siamensis</name>
    <dbReference type="NCBI Taxonomy" id="480071"/>
    <lineage>
        <taxon>Bacteria</taxon>
        <taxon>Bacillati</taxon>
        <taxon>Bacillota</taxon>
        <taxon>Bacilli</taxon>
        <taxon>Bacillales</taxon>
        <taxon>Bacillaceae</taxon>
        <taxon>Virgibacillus</taxon>
    </lineage>
</organism>
<comment type="caution">
    <text evidence="2">The sequence shown here is derived from an EMBL/GenBank/DDBJ whole genome shotgun (WGS) entry which is preliminary data.</text>
</comment>
<dbReference type="PANTHER" id="PTHR43250:SF2">
    <property type="entry name" value="EXODEOXYRIBONUCLEASE III"/>
    <property type="match status" value="1"/>
</dbReference>
<dbReference type="SUPFAM" id="SSF56219">
    <property type="entry name" value="DNase I-like"/>
    <property type="match status" value="1"/>
</dbReference>
<keyword evidence="2" id="KW-0255">Endonuclease</keyword>
<keyword evidence="2" id="KW-0378">Hydrolase</keyword>
<dbReference type="Gene3D" id="3.60.10.10">
    <property type="entry name" value="Endonuclease/exonuclease/phosphatase"/>
    <property type="match status" value="1"/>
</dbReference>
<evidence type="ECO:0000259" key="1">
    <source>
        <dbReference type="Pfam" id="PF03372"/>
    </source>
</evidence>
<protein>
    <submittedName>
        <fullName evidence="2">Endonuclease/exonuclease/phosphatase family protein</fullName>
    </submittedName>
</protein>
<accession>A0ABN1G477</accession>
<dbReference type="InterPro" id="IPR005135">
    <property type="entry name" value="Endo/exonuclease/phosphatase"/>
</dbReference>